<proteinExistence type="predicted"/>
<sequence>MVYNRDFVDRNLNQGDPLQDIFTLSENQVEANEAYFPVFRSIFSKAGQIRHYT</sequence>
<comment type="caution">
    <text evidence="1">The sequence shown here is derived from an EMBL/GenBank/DDBJ whole genome shotgun (WGS) entry which is preliminary data.</text>
</comment>
<gene>
    <name evidence="1" type="ORF">XBO1_2450016</name>
</gene>
<evidence type="ECO:0000313" key="2">
    <source>
        <dbReference type="Proteomes" id="UP000028483"/>
    </source>
</evidence>
<organism evidence="1 2">
    <name type="scientific">Xenorhabdus bovienii str. oregonense</name>
    <dbReference type="NCBI Taxonomy" id="1398202"/>
    <lineage>
        <taxon>Bacteria</taxon>
        <taxon>Pseudomonadati</taxon>
        <taxon>Pseudomonadota</taxon>
        <taxon>Gammaproteobacteria</taxon>
        <taxon>Enterobacterales</taxon>
        <taxon>Morganellaceae</taxon>
        <taxon>Xenorhabdus</taxon>
    </lineage>
</organism>
<dbReference type="HOGENOM" id="CLU_3067696_0_0_6"/>
<accession>A0A077P8C3</accession>
<evidence type="ECO:0000313" key="1">
    <source>
        <dbReference type="EMBL" id="CDH06793.1"/>
    </source>
</evidence>
<reference evidence="1" key="1">
    <citation type="submission" date="2013-07" db="EMBL/GenBank/DDBJ databases">
        <title>Sub-species coevolution in mutualistic symbiosis.</title>
        <authorList>
            <person name="Murfin K."/>
            <person name="Klassen J."/>
            <person name="Lee M."/>
            <person name="Forst S."/>
            <person name="Stock P."/>
            <person name="Goodrich-Blair H."/>
        </authorList>
    </citation>
    <scope>NUCLEOTIDE SEQUENCE [LARGE SCALE GENOMIC DNA]</scope>
    <source>
        <strain evidence="1">Oregonense</strain>
    </source>
</reference>
<name>A0A077P8C3_XENBV</name>
<protein>
    <submittedName>
        <fullName evidence="1">Uncharacterized protein</fullName>
    </submittedName>
</protein>
<dbReference type="Proteomes" id="UP000028483">
    <property type="component" value="Unassembled WGS sequence"/>
</dbReference>
<dbReference type="EMBL" id="CBSX010000163">
    <property type="protein sequence ID" value="CDH06793.1"/>
    <property type="molecule type" value="Genomic_DNA"/>
</dbReference>
<dbReference type="AlphaFoldDB" id="A0A077P8C3"/>